<evidence type="ECO:0000256" key="1">
    <source>
        <dbReference type="SAM" id="MobiDB-lite"/>
    </source>
</evidence>
<accession>A0A0E9QXT0</accession>
<sequence>MKRKQRKVRSESVLSTTGNSTKDPVMIPIPLKWSRVSKATQSANALCSIKPAGRVQ</sequence>
<dbReference type="EMBL" id="GBXM01087684">
    <property type="protein sequence ID" value="JAH20893.1"/>
    <property type="molecule type" value="Transcribed_RNA"/>
</dbReference>
<reference evidence="2" key="1">
    <citation type="submission" date="2014-11" db="EMBL/GenBank/DDBJ databases">
        <authorList>
            <person name="Amaro Gonzalez C."/>
        </authorList>
    </citation>
    <scope>NUCLEOTIDE SEQUENCE</scope>
</reference>
<feature type="compositionally biased region" description="Polar residues" evidence="1">
    <location>
        <begin position="12"/>
        <end position="22"/>
    </location>
</feature>
<reference evidence="2" key="2">
    <citation type="journal article" date="2015" name="Fish Shellfish Immunol.">
        <title>Early steps in the European eel (Anguilla anguilla)-Vibrio vulnificus interaction in the gills: Role of the RtxA13 toxin.</title>
        <authorList>
            <person name="Callol A."/>
            <person name="Pajuelo D."/>
            <person name="Ebbesson L."/>
            <person name="Teles M."/>
            <person name="MacKenzie S."/>
            <person name="Amaro C."/>
        </authorList>
    </citation>
    <scope>NUCLEOTIDE SEQUENCE</scope>
</reference>
<organism evidence="2">
    <name type="scientific">Anguilla anguilla</name>
    <name type="common">European freshwater eel</name>
    <name type="synonym">Muraena anguilla</name>
    <dbReference type="NCBI Taxonomy" id="7936"/>
    <lineage>
        <taxon>Eukaryota</taxon>
        <taxon>Metazoa</taxon>
        <taxon>Chordata</taxon>
        <taxon>Craniata</taxon>
        <taxon>Vertebrata</taxon>
        <taxon>Euteleostomi</taxon>
        <taxon>Actinopterygii</taxon>
        <taxon>Neopterygii</taxon>
        <taxon>Teleostei</taxon>
        <taxon>Anguilliformes</taxon>
        <taxon>Anguillidae</taxon>
        <taxon>Anguilla</taxon>
    </lineage>
</organism>
<name>A0A0E9QXT0_ANGAN</name>
<feature type="region of interest" description="Disordered" evidence="1">
    <location>
        <begin position="1"/>
        <end position="26"/>
    </location>
</feature>
<protein>
    <submittedName>
        <fullName evidence="2">Uncharacterized protein</fullName>
    </submittedName>
</protein>
<evidence type="ECO:0000313" key="2">
    <source>
        <dbReference type="EMBL" id="JAH20893.1"/>
    </source>
</evidence>
<dbReference type="AlphaFoldDB" id="A0A0E9QXT0"/>
<proteinExistence type="predicted"/>